<dbReference type="HOGENOM" id="CLU_1738169_0_0_9"/>
<dbReference type="Proteomes" id="UP000033682">
    <property type="component" value="Unassembled WGS sequence"/>
</dbReference>
<protein>
    <submittedName>
        <fullName evidence="1">Uncharacterized protein</fullName>
    </submittedName>
</protein>
<gene>
    <name evidence="1" type="ORF">JF72_15280</name>
</gene>
<organism evidence="1 2">
    <name type="scientific">Lactobacillus apis</name>
    <dbReference type="NCBI Taxonomy" id="303541"/>
    <lineage>
        <taxon>Bacteria</taxon>
        <taxon>Bacillati</taxon>
        <taxon>Bacillota</taxon>
        <taxon>Bacilli</taxon>
        <taxon>Lactobacillales</taxon>
        <taxon>Lactobacillaceae</taxon>
        <taxon>Lactobacillus</taxon>
    </lineage>
</organism>
<keyword evidence="2" id="KW-1185">Reference proteome</keyword>
<name>A0A0F4LN42_9LACO</name>
<sequence length="150" mass="17820">MEIIFIDKQKWEQWEQKNKRKQQQRRFRRAFDSLLKSSDKSAAYIRGILRSVEYSFLYNGIHNNGSDEFLLKKLFIYGFIRYKQNSSDLEQFTTAKVEKYAESDGISRIRNCYTFAYNLNLDQEIRDLNKSEKQTLNSYLQNAGLSSLAN</sequence>
<keyword evidence="1" id="KW-0614">Plasmid</keyword>
<accession>A0A0F4LN42</accession>
<geneLocation type="plasmid" evidence="1">
    <name>pHma11p1</name>
</geneLocation>
<dbReference type="EMBL" id="JXLG01000016">
    <property type="protein sequence ID" value="KJY59689.1"/>
    <property type="molecule type" value="Genomic_DNA"/>
</dbReference>
<reference evidence="1 2" key="1">
    <citation type="submission" date="2015-01" db="EMBL/GenBank/DDBJ databases">
        <title>Comparative genomics of the lactic acid bacteria isolated from the honey bee gut.</title>
        <authorList>
            <person name="Ellegaard K.M."/>
            <person name="Tamarit D."/>
            <person name="Javelind E."/>
            <person name="Olofsson T."/>
            <person name="Andersson S.G."/>
            <person name="Vasquez A."/>
        </authorList>
    </citation>
    <scope>NUCLEOTIDE SEQUENCE [LARGE SCALE GENOMIC DNA]</scope>
    <source>
        <strain evidence="1 2">Hma11</strain>
        <plasmid evidence="1">pHma11p1</plasmid>
    </source>
</reference>
<dbReference type="AlphaFoldDB" id="A0A0F4LN42"/>
<dbReference type="RefSeq" id="WP_143451935.1">
    <property type="nucleotide sequence ID" value="NZ_KQ034005.1"/>
</dbReference>
<comment type="caution">
    <text evidence="1">The sequence shown here is derived from an EMBL/GenBank/DDBJ whole genome shotgun (WGS) entry which is preliminary data.</text>
</comment>
<evidence type="ECO:0000313" key="2">
    <source>
        <dbReference type="Proteomes" id="UP000033682"/>
    </source>
</evidence>
<proteinExistence type="predicted"/>
<evidence type="ECO:0000313" key="1">
    <source>
        <dbReference type="EMBL" id="KJY59689.1"/>
    </source>
</evidence>
<dbReference type="PATRIC" id="fig|303541.3.peg.102"/>